<dbReference type="WBParaSite" id="PS1159_v2.g20536.t1">
    <property type="protein sequence ID" value="PS1159_v2.g20536.t1"/>
    <property type="gene ID" value="PS1159_v2.g20536"/>
</dbReference>
<reference evidence="2" key="1">
    <citation type="submission" date="2022-11" db="UniProtKB">
        <authorList>
            <consortium name="WormBaseParasite"/>
        </authorList>
    </citation>
    <scope>IDENTIFICATION</scope>
</reference>
<name>A0AC35FSV1_9BILA</name>
<dbReference type="Proteomes" id="UP000887580">
    <property type="component" value="Unplaced"/>
</dbReference>
<organism evidence="1 2">
    <name type="scientific">Panagrolaimus sp. PS1159</name>
    <dbReference type="NCBI Taxonomy" id="55785"/>
    <lineage>
        <taxon>Eukaryota</taxon>
        <taxon>Metazoa</taxon>
        <taxon>Ecdysozoa</taxon>
        <taxon>Nematoda</taxon>
        <taxon>Chromadorea</taxon>
        <taxon>Rhabditida</taxon>
        <taxon>Tylenchina</taxon>
        <taxon>Panagrolaimomorpha</taxon>
        <taxon>Panagrolaimoidea</taxon>
        <taxon>Panagrolaimidae</taxon>
        <taxon>Panagrolaimus</taxon>
    </lineage>
</organism>
<sequence>MDNAIRVSIAELLEVRSDGLYTPELLSIIVGACEHLRRIDKSGVFNADYIFFAPNGKIEITLVSAAHLAEESLPPELRDHIDEDDRLGVREPQMVWCLGDIIRQSCAQACSDAELFSLLNLMTVTHVGTRPTLAKLGQMTKNRCAAGGIDVNGVLKALYEELMGDIDELVDDATSLSGWSEMNGHGPKDDLKQPSPSTSHSDDDEDDDEEEEDDGNETDDAAEATTGYRTYLPPVQEEENNYKQATKVVRRDSDESTITAMTLSSDEKDGESRKGSISSAATLKSASEGSSEDGEKTPKRRSPSPENERVITPIAEESETPSPHPPAVSPFLIKQEKEEEVIIQKETKSSELPQSPFVAEMSQNPFMSVKKASTPPPSPRSNTILTSKISEEESDLDETDLPPPRFELPPSPKLIPKSTSNIGAGVVSARKKSSIVSTTPTIELPPTSQKGDETTGKLSRHNSLGPSKVLRRSSRGGKQQQPAFATPEFVEKQTLAVIRLQAQSSRKKRLSLHRVEPTFVLVKIVNGQTVEVNCKSDAYVGSVFDSVVEYFNVPEHTFFGLAVIRDSEYFFLDNEQRLEKYAPPGWKSAKKGNQEKYMLYLRFRYYPKKLEFIKTPTTTHSLYLQLRQDVLHDSLKPKRDKLFELAALALQAEFGDSKMPKMGAKVPYFKLQHFLPPRAFVDQDSARVESNLIEIHSHYSGQASILSERQFIELCQNEADYGAHYYRVYKFKPSSNSLNTNHLNDIFKIAILPDGLGICTQHGSIMHASNTVITQFHPWHMIRTLQFDRKRFLIATIENGIAADHVFYTDHYTKSGYLVKFAASQHRFMMKMRHWQYTLSRERPGVKDVAIERSSIEVDEDPKDIVFATMPKRTIPEKQTGISESRSEEIPRKSTTTTITTTQSTIQKNPFEEIEESEVDENGPKRVLIKIILEKDPSTGLGLTLVDGAVEDIKGVYVKSVSNDGDAKKKGIEKGDCIQAINGISLVDKTRHDAVELVKQSGREVELDIMRFPAISQILGHERQGSKEEFIGSGGTNGLLTSSSATSNNGGFRKAAPPSKNELLVGKRPSVSRTPPANRKVTPTSKNIRQRAASDFGAIGDALPVLKSEDLLAGFEKARRRTRSNSGSDESDGGNGEEHRGEYRLPVTSIYNFHASDDDDDDAGKPSNNHGNGSTNYPLDDTTSWVSKSTMESAAQKSVQSYPQRQNLDWTNELSDIEDSSDNFGSDMQRMQISIHRLGTKTLGFQVASGGGFVSVKAVTSDPALSAGIKVDDRIIAINGRPTAGMTHSDVVDTLRMERSPIIQLTVDRLRSPAEKEQTISVSLEKSHNTSLGLSLAKRMGREGIYIRNIAASSIADKDGRLKQGDKIWEVDGENVADESANSIVEKLKSIEGRLVEIVVKRAVE</sequence>
<evidence type="ECO:0000313" key="1">
    <source>
        <dbReference type="Proteomes" id="UP000887580"/>
    </source>
</evidence>
<evidence type="ECO:0000313" key="2">
    <source>
        <dbReference type="WBParaSite" id="PS1159_v2.g20536.t1"/>
    </source>
</evidence>
<proteinExistence type="predicted"/>
<protein>
    <submittedName>
        <fullName evidence="2">Uncharacterized protein</fullName>
    </submittedName>
</protein>
<accession>A0AC35FSV1</accession>